<sequence>MGRVPLMQKLKSRGEDRRFHDRRVEAHLAEGDRLAWNLTSGVDGFMNTESECTVTLWDE</sequence>
<proteinExistence type="predicted"/>
<protein>
    <submittedName>
        <fullName evidence="1">SNF2-related protein</fullName>
    </submittedName>
</protein>
<reference evidence="1" key="1">
    <citation type="submission" date="2014-08" db="EMBL/GenBank/DDBJ databases">
        <title>Draft genome sequences of Sphingobium herbicidovorans.</title>
        <authorList>
            <person name="Gan H.M."/>
            <person name="Gan H.Y."/>
            <person name="Savka M.A."/>
        </authorList>
    </citation>
    <scope>NUCLEOTIDE SEQUENCE [LARGE SCALE GENOMIC DNA]</scope>
    <source>
        <strain evidence="1">NBRC 16415</strain>
    </source>
</reference>
<name>A0A086P926_SPHHM</name>
<evidence type="ECO:0000313" key="1">
    <source>
        <dbReference type="EMBL" id="KFG89894.1"/>
    </source>
</evidence>
<dbReference type="Proteomes" id="UP000024284">
    <property type="component" value="Unassembled WGS sequence"/>
</dbReference>
<dbReference type="eggNOG" id="COG0553">
    <property type="taxonomic scope" value="Bacteria"/>
</dbReference>
<dbReference type="PATRIC" id="fig|1219045.3.peg.2345"/>
<dbReference type="AlphaFoldDB" id="A0A086P926"/>
<accession>A0A086P926</accession>
<keyword evidence="2" id="KW-1185">Reference proteome</keyword>
<organism evidence="1 2">
    <name type="scientific">Sphingobium herbicidovorans (strain ATCC 700291 / DSM 11019 / CCUG 56400 / KCTC 2939 / LMG 18315 / NBRC 16415 / MH)</name>
    <name type="common">Sphingomonas herbicidovorans</name>
    <dbReference type="NCBI Taxonomy" id="1219045"/>
    <lineage>
        <taxon>Bacteria</taxon>
        <taxon>Pseudomonadati</taxon>
        <taxon>Pseudomonadota</taxon>
        <taxon>Alphaproteobacteria</taxon>
        <taxon>Sphingomonadales</taxon>
        <taxon>Sphingomonadaceae</taxon>
        <taxon>Sphingobium</taxon>
    </lineage>
</organism>
<dbReference type="EMBL" id="JFZA02000020">
    <property type="protein sequence ID" value="KFG89894.1"/>
    <property type="molecule type" value="Genomic_DNA"/>
</dbReference>
<gene>
    <name evidence="1" type="ORF">BV98_002308</name>
</gene>
<evidence type="ECO:0000313" key="2">
    <source>
        <dbReference type="Proteomes" id="UP000024284"/>
    </source>
</evidence>
<comment type="caution">
    <text evidence="1">The sequence shown here is derived from an EMBL/GenBank/DDBJ whole genome shotgun (WGS) entry which is preliminary data.</text>
</comment>